<dbReference type="Gramene" id="KRH36447">
    <property type="protein sequence ID" value="KRH36447"/>
    <property type="gene ID" value="GLYMA_09G002800"/>
</dbReference>
<comment type="subcellular location">
    <subcellularLocation>
        <location evidence="1">Mitochondrion inner membrane</location>
    </subcellularLocation>
</comment>
<dbReference type="EnsemblPlants" id="KRH36448">
    <property type="protein sequence ID" value="KRH36448"/>
    <property type="gene ID" value="GLYMA_09G002800"/>
</dbReference>
<evidence type="ECO:0000256" key="5">
    <source>
        <dbReference type="ARBA" id="ARBA00023128"/>
    </source>
</evidence>
<evidence type="ECO:0000259" key="7">
    <source>
        <dbReference type="Pfam" id="PF04280"/>
    </source>
</evidence>
<dbReference type="EMBL" id="CM000842">
    <property type="protein sequence ID" value="KRH36448.1"/>
    <property type="molecule type" value="Genomic_DNA"/>
</dbReference>
<feature type="domain" description="Tim44-like" evidence="7">
    <location>
        <begin position="1"/>
        <end position="68"/>
    </location>
</feature>
<dbReference type="Gene3D" id="3.10.450.240">
    <property type="match status" value="1"/>
</dbReference>
<name>K7LB35_SOYBN</name>
<keyword evidence="5" id="KW-0496">Mitochondrion</keyword>
<evidence type="ECO:0000256" key="3">
    <source>
        <dbReference type="ARBA" id="ARBA00022792"/>
    </source>
</evidence>
<evidence type="ECO:0000256" key="1">
    <source>
        <dbReference type="ARBA" id="ARBA00004273"/>
    </source>
</evidence>
<dbReference type="InterPro" id="IPR032710">
    <property type="entry name" value="NTF2-like_dom_sf"/>
</dbReference>
<dbReference type="EMBL" id="CM000842">
    <property type="protein sequence ID" value="KRH36447.1"/>
    <property type="molecule type" value="Genomic_DNA"/>
</dbReference>
<dbReference type="Gramene" id="KRH36448">
    <property type="protein sequence ID" value="KRH36448"/>
    <property type="gene ID" value="GLYMA_09G002800"/>
</dbReference>
<comment type="similarity">
    <text evidence="2">Belongs to the Tim44 family.</text>
</comment>
<dbReference type="GO" id="GO:0005743">
    <property type="term" value="C:mitochondrial inner membrane"/>
    <property type="evidence" value="ECO:0007669"/>
    <property type="project" value="UniProtKB-SubCell"/>
</dbReference>
<dbReference type="AlphaFoldDB" id="K7LB35"/>
<dbReference type="EnsemblPlants" id="KRH36447">
    <property type="protein sequence ID" value="KRH36447"/>
    <property type="gene ID" value="GLYMA_09G002800"/>
</dbReference>
<dbReference type="OrthoDB" id="10265990at2759"/>
<reference evidence="8" key="3">
    <citation type="submission" date="2018-07" db="EMBL/GenBank/DDBJ databases">
        <title>WGS assembly of Glycine max.</title>
        <authorList>
            <person name="Schmutz J."/>
            <person name="Cannon S."/>
            <person name="Schlueter J."/>
            <person name="Ma J."/>
            <person name="Mitros T."/>
            <person name="Nelson W."/>
            <person name="Hyten D."/>
            <person name="Song Q."/>
            <person name="Thelen J."/>
            <person name="Cheng J."/>
            <person name="Xu D."/>
            <person name="Hellsten U."/>
            <person name="May G."/>
            <person name="Yu Y."/>
            <person name="Sakurai T."/>
            <person name="Umezawa T."/>
            <person name="Bhattacharyya M."/>
            <person name="Sandhu D."/>
            <person name="Valliyodan B."/>
            <person name="Lindquist E."/>
            <person name="Peto M."/>
            <person name="Grant D."/>
            <person name="Shu S."/>
            <person name="Goodstein D."/>
            <person name="Barry K."/>
            <person name="Futrell-Griggs M."/>
            <person name="Abernathy B."/>
            <person name="Du J."/>
            <person name="Tian Z."/>
            <person name="Zhu L."/>
            <person name="Gill N."/>
            <person name="Joshi T."/>
            <person name="Libault M."/>
            <person name="Sethuraman A."/>
            <person name="Zhang X."/>
            <person name="Shinozaki K."/>
            <person name="Nguyen H."/>
            <person name="Wing R."/>
            <person name="Cregan P."/>
            <person name="Specht J."/>
            <person name="Grimwood J."/>
            <person name="Rokhsar D."/>
            <person name="Stacey G."/>
            <person name="Shoemaker R."/>
            <person name="Jackson S."/>
        </authorList>
    </citation>
    <scope>NUCLEOTIDE SEQUENCE</scope>
    <source>
        <tissue evidence="8">Callus</tissue>
    </source>
</reference>
<reference evidence="9" key="2">
    <citation type="submission" date="2018-02" db="UniProtKB">
        <authorList>
            <consortium name="EnsemblPlants"/>
        </authorList>
    </citation>
    <scope>IDENTIFICATION</scope>
    <source>
        <strain evidence="9">Williams 82</strain>
    </source>
</reference>
<evidence type="ECO:0000256" key="6">
    <source>
        <dbReference type="ARBA" id="ARBA00023136"/>
    </source>
</evidence>
<sequence>MMGSSPVIIVMFQTQQIYCVRDRNGAITEGGKDTIHTVFYFWALQQMDQEDRGEDGIYLMWRLREMQQQGIQALI</sequence>
<keyword evidence="4" id="KW-0809">Transit peptide</keyword>
<dbReference type="STRING" id="3847.K7LB35"/>
<dbReference type="PANTHER" id="PTHR10721:SF1">
    <property type="entry name" value="MITOCHONDRIAL IMPORT INNER MEMBRANE TRANSLOCASE SUBUNIT TIM44"/>
    <property type="match status" value="1"/>
</dbReference>
<organism evidence="8">
    <name type="scientific">Glycine max</name>
    <name type="common">Soybean</name>
    <name type="synonym">Glycine hispida</name>
    <dbReference type="NCBI Taxonomy" id="3847"/>
    <lineage>
        <taxon>Eukaryota</taxon>
        <taxon>Viridiplantae</taxon>
        <taxon>Streptophyta</taxon>
        <taxon>Embryophyta</taxon>
        <taxon>Tracheophyta</taxon>
        <taxon>Spermatophyta</taxon>
        <taxon>Magnoliopsida</taxon>
        <taxon>eudicotyledons</taxon>
        <taxon>Gunneridae</taxon>
        <taxon>Pentapetalae</taxon>
        <taxon>rosids</taxon>
        <taxon>fabids</taxon>
        <taxon>Fabales</taxon>
        <taxon>Fabaceae</taxon>
        <taxon>Papilionoideae</taxon>
        <taxon>50 kb inversion clade</taxon>
        <taxon>NPAAA clade</taxon>
        <taxon>indigoferoid/millettioid clade</taxon>
        <taxon>Phaseoleae</taxon>
        <taxon>Glycine</taxon>
        <taxon>Glycine subgen. Soja</taxon>
    </lineage>
</organism>
<evidence type="ECO:0000256" key="4">
    <source>
        <dbReference type="ARBA" id="ARBA00022946"/>
    </source>
</evidence>
<keyword evidence="3" id="KW-0999">Mitochondrion inner membrane</keyword>
<dbReference type="Proteomes" id="UP000008827">
    <property type="component" value="Chromosome 9"/>
</dbReference>
<keyword evidence="6" id="KW-0472">Membrane</keyword>
<evidence type="ECO:0000313" key="8">
    <source>
        <dbReference type="EMBL" id="KRH36448.1"/>
    </source>
</evidence>
<dbReference type="Pfam" id="PF04280">
    <property type="entry name" value="Tim44"/>
    <property type="match status" value="1"/>
</dbReference>
<dbReference type="SUPFAM" id="SSF54427">
    <property type="entry name" value="NTF2-like"/>
    <property type="match status" value="1"/>
</dbReference>
<dbReference type="InParanoid" id="K7LB35"/>
<evidence type="ECO:0000313" key="10">
    <source>
        <dbReference type="Proteomes" id="UP000008827"/>
    </source>
</evidence>
<dbReference type="InterPro" id="IPR039544">
    <property type="entry name" value="Tim44-like"/>
</dbReference>
<proteinExistence type="inferred from homology"/>
<dbReference type="HOGENOM" id="CLU_2675857_0_0_1"/>
<dbReference type="eggNOG" id="KOG2580">
    <property type="taxonomic scope" value="Eukaryota"/>
</dbReference>
<evidence type="ECO:0000256" key="2">
    <source>
        <dbReference type="ARBA" id="ARBA00009597"/>
    </source>
</evidence>
<protein>
    <recommendedName>
        <fullName evidence="7">Tim44-like domain-containing protein</fullName>
    </recommendedName>
</protein>
<gene>
    <name evidence="8" type="ORF">GLYMA_09G002800</name>
</gene>
<dbReference type="InterPro" id="IPR007379">
    <property type="entry name" value="Tim44-like_dom"/>
</dbReference>
<keyword evidence="10" id="KW-1185">Reference proteome</keyword>
<accession>K7LB35</accession>
<reference evidence="8 9" key="1">
    <citation type="journal article" date="2010" name="Nature">
        <title>Genome sequence of the palaeopolyploid soybean.</title>
        <authorList>
            <person name="Schmutz J."/>
            <person name="Cannon S.B."/>
            <person name="Schlueter J."/>
            <person name="Ma J."/>
            <person name="Mitros T."/>
            <person name="Nelson W."/>
            <person name="Hyten D.L."/>
            <person name="Song Q."/>
            <person name="Thelen J.J."/>
            <person name="Cheng J."/>
            <person name="Xu D."/>
            <person name="Hellsten U."/>
            <person name="May G.D."/>
            <person name="Yu Y."/>
            <person name="Sakurai T."/>
            <person name="Umezawa T."/>
            <person name="Bhattacharyya M.K."/>
            <person name="Sandhu D."/>
            <person name="Valliyodan B."/>
            <person name="Lindquist E."/>
            <person name="Peto M."/>
            <person name="Grant D."/>
            <person name="Shu S."/>
            <person name="Goodstein D."/>
            <person name="Barry K."/>
            <person name="Futrell-Griggs M."/>
            <person name="Abernathy B."/>
            <person name="Du J."/>
            <person name="Tian Z."/>
            <person name="Zhu L."/>
            <person name="Gill N."/>
            <person name="Joshi T."/>
            <person name="Libault M."/>
            <person name="Sethuraman A."/>
            <person name="Zhang X.-C."/>
            <person name="Shinozaki K."/>
            <person name="Nguyen H.T."/>
            <person name="Wing R.A."/>
            <person name="Cregan P."/>
            <person name="Specht J."/>
            <person name="Grimwood J."/>
            <person name="Rokhsar D."/>
            <person name="Stacey G."/>
            <person name="Shoemaker R.C."/>
            <person name="Jackson S.A."/>
        </authorList>
    </citation>
    <scope>NUCLEOTIDE SEQUENCE [LARGE SCALE GENOMIC DNA]</scope>
    <source>
        <strain evidence="9">cv. Williams 82</strain>
        <tissue evidence="8">Callus</tissue>
    </source>
</reference>
<evidence type="ECO:0000313" key="9">
    <source>
        <dbReference type="EnsemblPlants" id="KRH36447"/>
    </source>
</evidence>
<dbReference type="PANTHER" id="PTHR10721">
    <property type="entry name" value="MITOCHONDRIAL IMPORT INNER MEMBRANE TRANSLOCASE SUBUNIT TIM44"/>
    <property type="match status" value="1"/>
</dbReference>
<dbReference type="SMR" id="K7LB35"/>